<reference evidence="3" key="1">
    <citation type="journal article" date="2020" name="Fungal Divers.">
        <title>Resolving the Mortierellaceae phylogeny through synthesis of multi-gene phylogenetics and phylogenomics.</title>
        <authorList>
            <person name="Vandepol N."/>
            <person name="Liber J."/>
            <person name="Desiro A."/>
            <person name="Na H."/>
            <person name="Kennedy M."/>
            <person name="Barry K."/>
            <person name="Grigoriev I.V."/>
            <person name="Miller A.N."/>
            <person name="O'Donnell K."/>
            <person name="Stajich J.E."/>
            <person name="Bonito G."/>
        </authorList>
    </citation>
    <scope>NUCLEOTIDE SEQUENCE</scope>
    <source>
        <strain evidence="3">NVP1</strain>
    </source>
</reference>
<name>A0A9P5VN53_9FUNG</name>
<dbReference type="Proteomes" id="UP000696485">
    <property type="component" value="Unassembled WGS sequence"/>
</dbReference>
<gene>
    <name evidence="3" type="ORF">BG006_002956</name>
</gene>
<evidence type="ECO:0000313" key="4">
    <source>
        <dbReference type="Proteomes" id="UP000696485"/>
    </source>
</evidence>
<dbReference type="EMBL" id="JAAAUY010000175">
    <property type="protein sequence ID" value="KAF9333927.1"/>
    <property type="molecule type" value="Genomic_DNA"/>
</dbReference>
<accession>A0A9P5VN53</accession>
<keyword evidence="4" id="KW-1185">Reference proteome</keyword>
<dbReference type="AlphaFoldDB" id="A0A9P5VN53"/>
<comment type="caution">
    <text evidence="3">The sequence shown here is derived from an EMBL/GenBank/DDBJ whole genome shotgun (WGS) entry which is preliminary data.</text>
</comment>
<evidence type="ECO:0000256" key="1">
    <source>
        <dbReference type="SAM" id="Coils"/>
    </source>
</evidence>
<feature type="compositionally biased region" description="Low complexity" evidence="2">
    <location>
        <begin position="210"/>
        <end position="220"/>
    </location>
</feature>
<organism evidence="3 4">
    <name type="scientific">Podila minutissima</name>
    <dbReference type="NCBI Taxonomy" id="64525"/>
    <lineage>
        <taxon>Eukaryota</taxon>
        <taxon>Fungi</taxon>
        <taxon>Fungi incertae sedis</taxon>
        <taxon>Mucoromycota</taxon>
        <taxon>Mortierellomycotina</taxon>
        <taxon>Mortierellomycetes</taxon>
        <taxon>Mortierellales</taxon>
        <taxon>Mortierellaceae</taxon>
        <taxon>Podila</taxon>
    </lineage>
</organism>
<evidence type="ECO:0000256" key="2">
    <source>
        <dbReference type="SAM" id="MobiDB-lite"/>
    </source>
</evidence>
<feature type="region of interest" description="Disordered" evidence="2">
    <location>
        <begin position="201"/>
        <end position="225"/>
    </location>
</feature>
<keyword evidence="1" id="KW-0175">Coiled coil</keyword>
<protein>
    <submittedName>
        <fullName evidence="3">Uncharacterized protein</fullName>
    </submittedName>
</protein>
<proteinExistence type="predicted"/>
<sequence length="365" mass="42284">MNPTIAMPQYTAEHDAQDMANMPTRPGEGNGAQVERPEMPKTVTVQDERQIELQKRNLALEEQLLEMQKRNLVLEEQLLEWQRRILAQDERLLEMQKRMEIFEKRRGTDTKMEEGKATVPDIKDKANAYQTTNQTSTNTLTLSTTTLSPDNKLSREADFKIDRHASMTYEYTRQFKFAAFVLSLCLFLLIFIDTQDHTRPVPAAASQSDTTTTSTTTTITEPRPSYNGICDHKEEFWQASKSMREFEIQVNHHFTRLAESIRLTPDHDLHLRHQREIVTLQRDVNKYRRSEEQFEELYQKHGCGIDGEGQKDEGYLFQRRRHEQGRKAIEDILREARELAGPPDLSSIIQRDHRAGVAIALGCVP</sequence>
<feature type="coiled-coil region" evidence="1">
    <location>
        <begin position="50"/>
        <end position="84"/>
    </location>
</feature>
<feature type="region of interest" description="Disordered" evidence="2">
    <location>
        <begin position="19"/>
        <end position="41"/>
    </location>
</feature>
<evidence type="ECO:0000313" key="3">
    <source>
        <dbReference type="EMBL" id="KAF9333927.1"/>
    </source>
</evidence>